<evidence type="ECO:0000256" key="4">
    <source>
        <dbReference type="ARBA" id="ARBA00023002"/>
    </source>
</evidence>
<dbReference type="CDD" id="cd01094">
    <property type="entry name" value="Alkanesulfonate_monoxygenase"/>
    <property type="match status" value="1"/>
</dbReference>
<evidence type="ECO:0000259" key="6">
    <source>
        <dbReference type="Pfam" id="PF00296"/>
    </source>
</evidence>
<reference evidence="7 8" key="1">
    <citation type="submission" date="2019-10" db="EMBL/GenBank/DDBJ databases">
        <title>Evaluation of single-gene subtyping targets for Pseudomonas.</title>
        <authorList>
            <person name="Reichler S.J."/>
            <person name="Orsi R.H."/>
            <person name="Wiedmann M."/>
            <person name="Martin N.H."/>
            <person name="Murphy S.I."/>
        </authorList>
    </citation>
    <scope>NUCLEOTIDE SEQUENCE [LARGE SCALE GENOMIC DNA]</scope>
    <source>
        <strain evidence="7 8">FSL R10-1876</strain>
    </source>
</reference>
<dbReference type="PANTHER" id="PTHR42847">
    <property type="entry name" value="ALKANESULFONATE MONOOXYGENASE"/>
    <property type="match status" value="1"/>
</dbReference>
<keyword evidence="3" id="KW-0288">FMN</keyword>
<protein>
    <submittedName>
        <fullName evidence="7">LLM class flavin-dependent oxidoreductase</fullName>
    </submittedName>
</protein>
<organism evidence="7 8">
    <name type="scientific">Pseudomonas helleri</name>
    <dbReference type="NCBI Taxonomy" id="1608996"/>
    <lineage>
        <taxon>Bacteria</taxon>
        <taxon>Pseudomonadati</taxon>
        <taxon>Pseudomonadota</taxon>
        <taxon>Gammaproteobacteria</taxon>
        <taxon>Pseudomonadales</taxon>
        <taxon>Pseudomonadaceae</taxon>
        <taxon>Pseudomonas</taxon>
    </lineage>
</organism>
<keyword evidence="4" id="KW-0560">Oxidoreductase</keyword>
<proteinExistence type="inferred from homology"/>
<dbReference type="EMBL" id="WIVV01000080">
    <property type="protein sequence ID" value="MQU44103.1"/>
    <property type="molecule type" value="Genomic_DNA"/>
</dbReference>
<dbReference type="SUPFAM" id="SSF51679">
    <property type="entry name" value="Bacterial luciferase-like"/>
    <property type="match status" value="1"/>
</dbReference>
<keyword evidence="5" id="KW-0503">Monooxygenase</keyword>
<evidence type="ECO:0000256" key="1">
    <source>
        <dbReference type="ARBA" id="ARBA00007044"/>
    </source>
</evidence>
<evidence type="ECO:0000256" key="2">
    <source>
        <dbReference type="ARBA" id="ARBA00022630"/>
    </source>
</evidence>
<dbReference type="Gene3D" id="3.20.20.30">
    <property type="entry name" value="Luciferase-like domain"/>
    <property type="match status" value="1"/>
</dbReference>
<dbReference type="InterPro" id="IPR050172">
    <property type="entry name" value="SsuD_RutA_monooxygenase"/>
</dbReference>
<evidence type="ECO:0000256" key="5">
    <source>
        <dbReference type="ARBA" id="ARBA00023033"/>
    </source>
</evidence>
<evidence type="ECO:0000313" key="8">
    <source>
        <dbReference type="Proteomes" id="UP000466863"/>
    </source>
</evidence>
<dbReference type="GO" id="GO:0046306">
    <property type="term" value="P:alkanesulfonate catabolic process"/>
    <property type="evidence" value="ECO:0007669"/>
    <property type="project" value="TreeGrafter"/>
</dbReference>
<dbReference type="Pfam" id="PF00296">
    <property type="entry name" value="Bac_luciferase"/>
    <property type="match status" value="1"/>
</dbReference>
<dbReference type="InterPro" id="IPR011251">
    <property type="entry name" value="Luciferase-like_dom"/>
</dbReference>
<evidence type="ECO:0000313" key="7">
    <source>
        <dbReference type="EMBL" id="MQU44103.1"/>
    </source>
</evidence>
<dbReference type="RefSeq" id="WP_153332946.1">
    <property type="nucleotide sequence ID" value="NZ_CP181271.1"/>
</dbReference>
<dbReference type="Proteomes" id="UP000466863">
    <property type="component" value="Unassembled WGS sequence"/>
</dbReference>
<dbReference type="AlphaFoldDB" id="A0A6A7ZAW9"/>
<accession>A0A6A7ZAW9</accession>
<dbReference type="PANTHER" id="PTHR42847:SF4">
    <property type="entry name" value="ALKANESULFONATE MONOOXYGENASE-RELATED"/>
    <property type="match status" value="1"/>
</dbReference>
<feature type="domain" description="Luciferase-like" evidence="6">
    <location>
        <begin position="10"/>
        <end position="341"/>
    </location>
</feature>
<comment type="similarity">
    <text evidence="1">Belongs to the SsuD family.</text>
</comment>
<sequence length="371" mass="40959">MPTPVNGAIEIDWFLPTNGDGRHLTSSGLPSVGLFQQGERAPTLDYLRQVVRAAELGDFDGIMVPTASGFEDPWLITAVLAQEVRRLRFLLTVRPGLELPAYSAHRAATLQLLSDGRLDLHVVSGSSRFEQRSLGDFLEHDERYARTAEFLEVFQSVWSGRSQPYHGRYYRSAGGAPIAPQAPAPAIYFGGASQAAEQVGAAHAQTYLMWCEPPAMIAERILHMRERAAARGRTLRFGLRVHVFAAPTDDEAWAHVERLLEEIPKEAIERAQLQMAAYESVGQTRQTGLVKGRGRRARELEVSANLWAGVGLVRGGAGTALVGSYEHVAQRIEEYYQLGVECFVLSGFPHLEEAIHQGAELLPLLRRIGRT</sequence>
<name>A0A6A7ZAW9_9PSED</name>
<dbReference type="GO" id="GO:0008726">
    <property type="term" value="F:alkanesulfonate monooxygenase activity"/>
    <property type="evidence" value="ECO:0007669"/>
    <property type="project" value="TreeGrafter"/>
</dbReference>
<gene>
    <name evidence="7" type="ORF">GHO28_16550</name>
</gene>
<evidence type="ECO:0000256" key="3">
    <source>
        <dbReference type="ARBA" id="ARBA00022643"/>
    </source>
</evidence>
<comment type="caution">
    <text evidence="7">The sequence shown here is derived from an EMBL/GenBank/DDBJ whole genome shotgun (WGS) entry which is preliminary data.</text>
</comment>
<keyword evidence="2" id="KW-0285">Flavoprotein</keyword>
<dbReference type="InterPro" id="IPR036661">
    <property type="entry name" value="Luciferase-like_sf"/>
</dbReference>